<evidence type="ECO:0000313" key="3">
    <source>
        <dbReference type="Proteomes" id="UP000057134"/>
    </source>
</evidence>
<reference evidence="2 3" key="1">
    <citation type="journal article" date="2015" name="MBio">
        <title>Enzymatic Degradation of Phenazines Can Generate Energy and Protect Sensitive Organisms from Toxicity.</title>
        <authorList>
            <person name="Costa K.C."/>
            <person name="Bergkessel M."/>
            <person name="Saunders S."/>
            <person name="Korlach J."/>
            <person name="Newman D.K."/>
        </authorList>
    </citation>
    <scope>NUCLEOTIDE SEQUENCE [LARGE SCALE GENOMIC DNA]</scope>
    <source>
        <strain evidence="2 3">CT6</strain>
    </source>
</reference>
<dbReference type="KEGG" id="mft:XA26_44310"/>
<dbReference type="InterPro" id="IPR058714">
    <property type="entry name" value="LpqS"/>
</dbReference>
<keyword evidence="1" id="KW-0812">Transmembrane</keyword>
<name>A0A0N7H974_MYCFO</name>
<keyword evidence="3" id="KW-1185">Reference proteome</keyword>
<keyword evidence="1" id="KW-1133">Transmembrane helix</keyword>
<evidence type="ECO:0008006" key="4">
    <source>
        <dbReference type="Google" id="ProtNLM"/>
    </source>
</evidence>
<dbReference type="AlphaFoldDB" id="A0A0N7H974"/>
<keyword evidence="1" id="KW-0472">Membrane</keyword>
<proteinExistence type="predicted"/>
<dbReference type="STRING" id="1766.XA26_44310"/>
<dbReference type="PATRIC" id="fig|1766.6.peg.4402"/>
<accession>A0A0N7H974</accession>
<sequence>MMSGSSRMHSLSRLAAMMVIVLWAGALAGQWHAESHDHPAHLPHAVSAAIGSDAASMMLDHPHIGDNAPSHMPDGFTAAVLPRSSVTVAALSVVAFIVGCAVLCACAAVRAQRGPPDRHGGLVAGQELLLRICIARR</sequence>
<feature type="transmembrane region" description="Helical" evidence="1">
    <location>
        <begin position="86"/>
        <end position="109"/>
    </location>
</feature>
<dbReference type="Proteomes" id="UP000057134">
    <property type="component" value="Chromosome"/>
</dbReference>
<gene>
    <name evidence="2" type="ORF">XA26_44310</name>
</gene>
<evidence type="ECO:0000313" key="2">
    <source>
        <dbReference type="EMBL" id="ALI28231.1"/>
    </source>
</evidence>
<dbReference type="Pfam" id="PF26327">
    <property type="entry name" value="LpqS"/>
    <property type="match status" value="1"/>
</dbReference>
<organism evidence="2 3">
    <name type="scientific">Mycolicibacterium fortuitum</name>
    <name type="common">Mycobacterium fortuitum</name>
    <dbReference type="NCBI Taxonomy" id="1766"/>
    <lineage>
        <taxon>Bacteria</taxon>
        <taxon>Bacillati</taxon>
        <taxon>Actinomycetota</taxon>
        <taxon>Actinomycetes</taxon>
        <taxon>Mycobacteriales</taxon>
        <taxon>Mycobacteriaceae</taxon>
        <taxon>Mycolicibacterium</taxon>
    </lineage>
</organism>
<evidence type="ECO:0000256" key="1">
    <source>
        <dbReference type="SAM" id="Phobius"/>
    </source>
</evidence>
<protein>
    <recommendedName>
        <fullName evidence="4">Lipoprotein LpqS</fullName>
    </recommendedName>
</protein>
<dbReference type="EMBL" id="CP011269">
    <property type="protein sequence ID" value="ALI28231.1"/>
    <property type="molecule type" value="Genomic_DNA"/>
</dbReference>